<protein>
    <submittedName>
        <fullName evidence="4">M28 family peptidase</fullName>
    </submittedName>
</protein>
<accession>A0A9X3N6D5</accession>
<dbReference type="GO" id="GO:0008235">
    <property type="term" value="F:metalloexopeptidase activity"/>
    <property type="evidence" value="ECO:0007669"/>
    <property type="project" value="InterPro"/>
</dbReference>
<reference evidence="4" key="1">
    <citation type="submission" date="2022-10" db="EMBL/GenBank/DDBJ databases">
        <title>The WGS of Solirubrobacter phytolaccae KCTC 29190.</title>
        <authorList>
            <person name="Jiang Z."/>
        </authorList>
    </citation>
    <scope>NUCLEOTIDE SEQUENCE</scope>
    <source>
        <strain evidence="4">KCTC 29190</strain>
    </source>
</reference>
<dbReference type="Gene3D" id="3.40.630.10">
    <property type="entry name" value="Zn peptidases"/>
    <property type="match status" value="1"/>
</dbReference>
<dbReference type="PANTHER" id="PTHR12147">
    <property type="entry name" value="METALLOPEPTIDASE M28 FAMILY MEMBER"/>
    <property type="match status" value="1"/>
</dbReference>
<evidence type="ECO:0000259" key="3">
    <source>
        <dbReference type="Pfam" id="PF04389"/>
    </source>
</evidence>
<dbReference type="Gene3D" id="3.50.30.30">
    <property type="match status" value="1"/>
</dbReference>
<dbReference type="InterPro" id="IPR046450">
    <property type="entry name" value="PA_dom_sf"/>
</dbReference>
<name>A0A9X3N6D5_9ACTN</name>
<feature type="signal peptide" evidence="1">
    <location>
        <begin position="1"/>
        <end position="24"/>
    </location>
</feature>
<feature type="domain" description="Peptidase M28" evidence="3">
    <location>
        <begin position="277"/>
        <end position="488"/>
    </location>
</feature>
<feature type="chain" id="PRO_5040816307" evidence="1">
    <location>
        <begin position="25"/>
        <end position="508"/>
    </location>
</feature>
<dbReference type="InterPro" id="IPR003137">
    <property type="entry name" value="PA_domain"/>
</dbReference>
<dbReference type="Pfam" id="PF02225">
    <property type="entry name" value="PA"/>
    <property type="match status" value="1"/>
</dbReference>
<dbReference type="Pfam" id="PF04389">
    <property type="entry name" value="Peptidase_M28"/>
    <property type="match status" value="1"/>
</dbReference>
<dbReference type="PANTHER" id="PTHR12147:SF26">
    <property type="entry name" value="PEPTIDASE M28 DOMAIN-CONTAINING PROTEIN"/>
    <property type="match status" value="1"/>
</dbReference>
<dbReference type="EMBL" id="JAPDDP010000015">
    <property type="protein sequence ID" value="MDA0180685.1"/>
    <property type="molecule type" value="Genomic_DNA"/>
</dbReference>
<evidence type="ECO:0000313" key="5">
    <source>
        <dbReference type="Proteomes" id="UP001147653"/>
    </source>
</evidence>
<evidence type="ECO:0000313" key="4">
    <source>
        <dbReference type="EMBL" id="MDA0180685.1"/>
    </source>
</evidence>
<comment type="caution">
    <text evidence="4">The sequence shown here is derived from an EMBL/GenBank/DDBJ whole genome shotgun (WGS) entry which is preliminary data.</text>
</comment>
<keyword evidence="1" id="KW-0732">Signal</keyword>
<dbReference type="GO" id="GO:0006508">
    <property type="term" value="P:proteolysis"/>
    <property type="evidence" value="ECO:0007669"/>
    <property type="project" value="InterPro"/>
</dbReference>
<sequence>MRKTTLAVLAVAVLGATAPATAHAADPDTTALRDGVTRGEILRYAQRLQSIGLANENNRLTASAGNLESIDYVISELRDLGYNPTLTPYANTASPNTWAERTPPVLERTLADGTTKTYVNALNLTGDFSQMTWGHTGDLTAQVIPANRITVPPVGTADGTRAGCAMSDFPAAVKDNIALVQRGGCTFLEKAINARANGAKAVFIMNEGQAPLRTAPGTTTNGTTFTRVVGQTYPGLMAATLSYATGKEFYDAAQAGTPLTVHFKTDNNINQRIDYDIITETTTGDPNRILMVGAHIDGVAAGPGINDDGSGTAMNLTIASQLKKLGIQTKYRIRFGWFSGEEQGLYGSQFYANQLNTLETSKFAGMLDYDMIASTNYIPFVYTDGATVPSAETILGGLHIDYLKQKFGIDSTPYIFDNRSDYAGFRTRGIPATGLYTGAETVKTADHVAKYGGQVGIQADPCYHEWCDTIFNLSEFGMDNFADVLAHAVGSFGGIGQDAIELPVRTDN</sequence>
<organism evidence="4 5">
    <name type="scientific">Solirubrobacter phytolaccae</name>
    <dbReference type="NCBI Taxonomy" id="1404360"/>
    <lineage>
        <taxon>Bacteria</taxon>
        <taxon>Bacillati</taxon>
        <taxon>Actinomycetota</taxon>
        <taxon>Thermoleophilia</taxon>
        <taxon>Solirubrobacterales</taxon>
        <taxon>Solirubrobacteraceae</taxon>
        <taxon>Solirubrobacter</taxon>
    </lineage>
</organism>
<evidence type="ECO:0000256" key="1">
    <source>
        <dbReference type="SAM" id="SignalP"/>
    </source>
</evidence>
<dbReference type="Proteomes" id="UP001147653">
    <property type="component" value="Unassembled WGS sequence"/>
</dbReference>
<keyword evidence="5" id="KW-1185">Reference proteome</keyword>
<gene>
    <name evidence="4" type="ORF">OJ997_10310</name>
</gene>
<dbReference type="SUPFAM" id="SSF52025">
    <property type="entry name" value="PA domain"/>
    <property type="match status" value="1"/>
</dbReference>
<dbReference type="AlphaFoldDB" id="A0A9X3N6D5"/>
<evidence type="ECO:0000259" key="2">
    <source>
        <dbReference type="Pfam" id="PF02225"/>
    </source>
</evidence>
<dbReference type="SUPFAM" id="SSF53187">
    <property type="entry name" value="Zn-dependent exopeptidases"/>
    <property type="match status" value="1"/>
</dbReference>
<proteinExistence type="predicted"/>
<dbReference type="InterPro" id="IPR007484">
    <property type="entry name" value="Peptidase_M28"/>
</dbReference>
<dbReference type="RefSeq" id="WP_270024999.1">
    <property type="nucleotide sequence ID" value="NZ_JAPDDP010000015.1"/>
</dbReference>
<feature type="domain" description="PA" evidence="2">
    <location>
        <begin position="157"/>
        <end position="247"/>
    </location>
</feature>
<dbReference type="InterPro" id="IPR045175">
    <property type="entry name" value="M28_fam"/>
</dbReference>